<evidence type="ECO:0000313" key="2">
    <source>
        <dbReference type="EMBL" id="KAK6517031.1"/>
    </source>
</evidence>
<evidence type="ECO:0000256" key="1">
    <source>
        <dbReference type="SAM" id="MobiDB-lite"/>
    </source>
</evidence>
<proteinExistence type="predicted"/>
<keyword evidence="3" id="KW-1185">Reference proteome</keyword>
<name>A0AAN8NHM1_9PEZI</name>
<dbReference type="EMBL" id="JAVHJM010000003">
    <property type="protein sequence ID" value="KAK6517031.1"/>
    <property type="molecule type" value="Genomic_DNA"/>
</dbReference>
<organism evidence="2 3">
    <name type="scientific">Arthrobotrys conoides</name>
    <dbReference type="NCBI Taxonomy" id="74498"/>
    <lineage>
        <taxon>Eukaryota</taxon>
        <taxon>Fungi</taxon>
        <taxon>Dikarya</taxon>
        <taxon>Ascomycota</taxon>
        <taxon>Pezizomycotina</taxon>
        <taxon>Orbiliomycetes</taxon>
        <taxon>Orbiliales</taxon>
        <taxon>Orbiliaceae</taxon>
        <taxon>Arthrobotrys</taxon>
    </lineage>
</organism>
<feature type="region of interest" description="Disordered" evidence="1">
    <location>
        <begin position="1"/>
        <end position="28"/>
    </location>
</feature>
<dbReference type="Proteomes" id="UP001307849">
    <property type="component" value="Unassembled WGS sequence"/>
</dbReference>
<sequence length="100" mass="11227">MNRARLIGSSPETMMFSPPPPPPHTSHVETSAKIMLQDLIACWRIVYPAELPLFLNYSVPNRSRCVVLDFKIKGCRRSFAGHDVETLNPVGHFYVCTVVA</sequence>
<dbReference type="AlphaFoldDB" id="A0AAN8NHM1"/>
<gene>
    <name evidence="2" type="ORF">TWF506_006909</name>
</gene>
<protein>
    <submittedName>
        <fullName evidence="2">Uncharacterized protein</fullName>
    </submittedName>
</protein>
<evidence type="ECO:0000313" key="3">
    <source>
        <dbReference type="Proteomes" id="UP001307849"/>
    </source>
</evidence>
<comment type="caution">
    <text evidence="2">The sequence shown here is derived from an EMBL/GenBank/DDBJ whole genome shotgun (WGS) entry which is preliminary data.</text>
</comment>
<accession>A0AAN8NHM1</accession>
<reference evidence="2 3" key="1">
    <citation type="submission" date="2019-10" db="EMBL/GenBank/DDBJ databases">
        <authorList>
            <person name="Palmer J.M."/>
        </authorList>
    </citation>
    <scope>NUCLEOTIDE SEQUENCE [LARGE SCALE GENOMIC DNA]</scope>
    <source>
        <strain evidence="2 3">TWF506</strain>
    </source>
</reference>